<accession>A0ABT9YP73</accession>
<dbReference type="SUPFAM" id="SSF56784">
    <property type="entry name" value="HAD-like"/>
    <property type="match status" value="1"/>
</dbReference>
<dbReference type="NCBIfam" id="TIGR02254">
    <property type="entry name" value="YjjG_YfnB"/>
    <property type="match status" value="1"/>
</dbReference>
<dbReference type="NCBIfam" id="TIGR01549">
    <property type="entry name" value="HAD-SF-IA-v1"/>
    <property type="match status" value="1"/>
</dbReference>
<dbReference type="PRINTS" id="PR00413">
    <property type="entry name" value="HADHALOGNASE"/>
</dbReference>
<gene>
    <name evidence="1" type="ORF">J2S23_000219</name>
</gene>
<dbReference type="NCBIfam" id="TIGR01509">
    <property type="entry name" value="HAD-SF-IA-v3"/>
    <property type="match status" value="1"/>
</dbReference>
<organism evidence="1 2">
    <name type="scientific">Streptococcus moroccensis</name>
    <dbReference type="NCBI Taxonomy" id="1451356"/>
    <lineage>
        <taxon>Bacteria</taxon>
        <taxon>Bacillati</taxon>
        <taxon>Bacillota</taxon>
        <taxon>Bacilli</taxon>
        <taxon>Lactobacillales</taxon>
        <taxon>Streptococcaceae</taxon>
        <taxon>Streptococcus</taxon>
    </lineage>
</organism>
<evidence type="ECO:0000313" key="2">
    <source>
        <dbReference type="Proteomes" id="UP001223079"/>
    </source>
</evidence>
<dbReference type="Gene3D" id="3.40.50.1000">
    <property type="entry name" value="HAD superfamily/HAD-like"/>
    <property type="match status" value="1"/>
</dbReference>
<keyword evidence="2" id="KW-1185">Reference proteome</keyword>
<dbReference type="EMBL" id="JAUSTM010000002">
    <property type="protein sequence ID" value="MDQ0221687.1"/>
    <property type="molecule type" value="Genomic_DNA"/>
</dbReference>
<dbReference type="Gene3D" id="1.10.150.240">
    <property type="entry name" value="Putative phosphatase, domain 2"/>
    <property type="match status" value="1"/>
</dbReference>
<comment type="caution">
    <text evidence="1">The sequence shown here is derived from an EMBL/GenBank/DDBJ whole genome shotgun (WGS) entry which is preliminary data.</text>
</comment>
<dbReference type="PANTHER" id="PTHR47478:SF1">
    <property type="entry name" value="PYRIMIDINE 5'-NUCLEOTIDASE YJJG"/>
    <property type="match status" value="1"/>
</dbReference>
<dbReference type="GO" id="GO:0016787">
    <property type="term" value="F:hydrolase activity"/>
    <property type="evidence" value="ECO:0007669"/>
    <property type="project" value="UniProtKB-KW"/>
</dbReference>
<dbReference type="Pfam" id="PF00702">
    <property type="entry name" value="Hydrolase"/>
    <property type="match status" value="1"/>
</dbReference>
<dbReference type="Proteomes" id="UP001223079">
    <property type="component" value="Unassembled WGS sequence"/>
</dbReference>
<dbReference type="InterPro" id="IPR023214">
    <property type="entry name" value="HAD_sf"/>
</dbReference>
<sequence length="229" mass="25942">MMPYKYLLFDLDHTLLDFDAAEDAALDALFAEQEVEDIQALKAYYIPMNQGMWRALERGEITKQELVSTRFAKAFAHIGRELDGVYLADRYQYFLSQQGQTYPGVHELLDTLKDRGYKLYAATNGISGIQRGRLAQSGLLERFDALFISEEMGTAKPLAAYFEKIAEQIDEFQPDQTVMIGDSLTADIPGGIDAGLTTIWVNFNQLENTSQWQPDYTVTDLEQLLTILD</sequence>
<dbReference type="SFLD" id="SFLDS00003">
    <property type="entry name" value="Haloacid_Dehalogenase"/>
    <property type="match status" value="1"/>
</dbReference>
<evidence type="ECO:0000313" key="1">
    <source>
        <dbReference type="EMBL" id="MDQ0221687.1"/>
    </source>
</evidence>
<dbReference type="InterPro" id="IPR036412">
    <property type="entry name" value="HAD-like_sf"/>
</dbReference>
<protein>
    <submittedName>
        <fullName evidence="1">Hydrolase of the HAD superfamily</fullName>
    </submittedName>
</protein>
<name>A0ABT9YP73_9STRE</name>
<dbReference type="InterPro" id="IPR023198">
    <property type="entry name" value="PGP-like_dom2"/>
</dbReference>
<keyword evidence="1" id="KW-0378">Hydrolase</keyword>
<dbReference type="SFLD" id="SFLDG01129">
    <property type="entry name" value="C1.5:_HAD__Beta-PGM__Phosphata"/>
    <property type="match status" value="1"/>
</dbReference>
<proteinExistence type="predicted"/>
<dbReference type="InterPro" id="IPR006439">
    <property type="entry name" value="HAD-SF_hydro_IA"/>
</dbReference>
<dbReference type="PANTHER" id="PTHR47478">
    <property type="match status" value="1"/>
</dbReference>
<reference evidence="1 2" key="1">
    <citation type="submission" date="2023-07" db="EMBL/GenBank/DDBJ databases">
        <title>Genomic Encyclopedia of Type Strains, Phase IV (KMG-IV): sequencing the most valuable type-strain genomes for metagenomic binning, comparative biology and taxonomic classification.</title>
        <authorList>
            <person name="Goeker M."/>
        </authorList>
    </citation>
    <scope>NUCLEOTIDE SEQUENCE [LARGE SCALE GENOMIC DNA]</scope>
    <source>
        <strain evidence="1 2">DSM 105143</strain>
    </source>
</reference>
<dbReference type="InterPro" id="IPR011951">
    <property type="entry name" value="HAD-SF_hydro_IA_YjjG/PynA"/>
</dbReference>
<dbReference type="InterPro" id="IPR052550">
    <property type="entry name" value="Pyrimidine_5'-ntase_YjjG"/>
</dbReference>